<proteinExistence type="predicted"/>
<organism evidence="1 2">
    <name type="scientific">Acaulospora morrowiae</name>
    <dbReference type="NCBI Taxonomy" id="94023"/>
    <lineage>
        <taxon>Eukaryota</taxon>
        <taxon>Fungi</taxon>
        <taxon>Fungi incertae sedis</taxon>
        <taxon>Mucoromycota</taxon>
        <taxon>Glomeromycotina</taxon>
        <taxon>Glomeromycetes</taxon>
        <taxon>Diversisporales</taxon>
        <taxon>Acaulosporaceae</taxon>
        <taxon>Acaulospora</taxon>
    </lineage>
</organism>
<gene>
    <name evidence="1" type="ORF">AMORRO_LOCUS8446</name>
</gene>
<keyword evidence="2" id="KW-1185">Reference proteome</keyword>
<dbReference type="AlphaFoldDB" id="A0A9N9CUE9"/>
<accession>A0A9N9CUE9</accession>
<feature type="non-terminal residue" evidence="1">
    <location>
        <position position="62"/>
    </location>
</feature>
<protein>
    <submittedName>
        <fullName evidence="1">18658_t:CDS:1</fullName>
    </submittedName>
</protein>
<dbReference type="Proteomes" id="UP000789342">
    <property type="component" value="Unassembled WGS sequence"/>
</dbReference>
<reference evidence="1" key="1">
    <citation type="submission" date="2021-06" db="EMBL/GenBank/DDBJ databases">
        <authorList>
            <person name="Kallberg Y."/>
            <person name="Tangrot J."/>
            <person name="Rosling A."/>
        </authorList>
    </citation>
    <scope>NUCLEOTIDE SEQUENCE</scope>
    <source>
        <strain evidence="1">CL551</strain>
    </source>
</reference>
<evidence type="ECO:0000313" key="1">
    <source>
        <dbReference type="EMBL" id="CAG8616059.1"/>
    </source>
</evidence>
<comment type="caution">
    <text evidence="1">The sequence shown here is derived from an EMBL/GenBank/DDBJ whole genome shotgun (WGS) entry which is preliminary data.</text>
</comment>
<dbReference type="EMBL" id="CAJVPV010007215">
    <property type="protein sequence ID" value="CAG8616059.1"/>
    <property type="molecule type" value="Genomic_DNA"/>
</dbReference>
<name>A0A9N9CUE9_9GLOM</name>
<evidence type="ECO:0000313" key="2">
    <source>
        <dbReference type="Proteomes" id="UP000789342"/>
    </source>
</evidence>
<sequence>MQSIRAMNSLNPGKEQMTDLEVQYPLGPVIIITPPFEESPIDNHLGINPMTLNTLYTVQCSL</sequence>